<dbReference type="InterPro" id="IPR001357">
    <property type="entry name" value="BRCT_dom"/>
</dbReference>
<dbReference type="AlphaFoldDB" id="A0A1B6JL12"/>
<dbReference type="Gene3D" id="3.40.50.10190">
    <property type="entry name" value="BRCT domain"/>
    <property type="match status" value="1"/>
</dbReference>
<dbReference type="InterPro" id="IPR036420">
    <property type="entry name" value="BRCT_dom_sf"/>
</dbReference>
<evidence type="ECO:0000259" key="1">
    <source>
        <dbReference type="PROSITE" id="PS50172"/>
    </source>
</evidence>
<sequence>MSVKQMKKLDQLLFHGCSPFSVFRGCFAYFDCYEKVGEHSTLVDTPLNSVVFDFKFQSGQVYPTVNDQTTHIVVHSSDLDRLEELISRAEQQSSQIHIVHHYWLLDCIESKAQLSEEKYLLHQWE</sequence>
<dbReference type="SMART" id="SM00292">
    <property type="entry name" value="BRCT"/>
    <property type="match status" value="1"/>
</dbReference>
<accession>A0A1B6JL12</accession>
<dbReference type="EMBL" id="GECU01007782">
    <property type="protein sequence ID" value="JAS99924.1"/>
    <property type="molecule type" value="Transcribed_RNA"/>
</dbReference>
<dbReference type="Pfam" id="PF00533">
    <property type="entry name" value="BRCT"/>
    <property type="match status" value="1"/>
</dbReference>
<feature type="domain" description="BRCT" evidence="1">
    <location>
        <begin position="58"/>
        <end position="121"/>
    </location>
</feature>
<reference evidence="2" key="1">
    <citation type="submission" date="2015-11" db="EMBL/GenBank/DDBJ databases">
        <title>De novo transcriptome assembly of four potential Pierce s Disease insect vectors from Arizona vineyards.</title>
        <authorList>
            <person name="Tassone E.E."/>
        </authorList>
    </citation>
    <scope>NUCLEOTIDE SEQUENCE</scope>
</reference>
<organism evidence="2">
    <name type="scientific">Homalodisca liturata</name>
    <dbReference type="NCBI Taxonomy" id="320908"/>
    <lineage>
        <taxon>Eukaryota</taxon>
        <taxon>Metazoa</taxon>
        <taxon>Ecdysozoa</taxon>
        <taxon>Arthropoda</taxon>
        <taxon>Hexapoda</taxon>
        <taxon>Insecta</taxon>
        <taxon>Pterygota</taxon>
        <taxon>Neoptera</taxon>
        <taxon>Paraneoptera</taxon>
        <taxon>Hemiptera</taxon>
        <taxon>Auchenorrhyncha</taxon>
        <taxon>Membracoidea</taxon>
        <taxon>Cicadellidae</taxon>
        <taxon>Cicadellinae</taxon>
        <taxon>Proconiini</taxon>
        <taxon>Homalodisca</taxon>
    </lineage>
</organism>
<evidence type="ECO:0000313" key="2">
    <source>
        <dbReference type="EMBL" id="JAS99924.1"/>
    </source>
</evidence>
<gene>
    <name evidence="2" type="ORF">g.32568</name>
</gene>
<dbReference type="PROSITE" id="PS50172">
    <property type="entry name" value="BRCT"/>
    <property type="match status" value="1"/>
</dbReference>
<name>A0A1B6JL12_9HEMI</name>
<protein>
    <recommendedName>
        <fullName evidence="1">BRCT domain-containing protein</fullName>
    </recommendedName>
</protein>
<dbReference type="SUPFAM" id="SSF52113">
    <property type="entry name" value="BRCT domain"/>
    <property type="match status" value="1"/>
</dbReference>
<proteinExistence type="predicted"/>